<dbReference type="GO" id="GO:0000455">
    <property type="term" value="P:enzyme-directed rRNA pseudouridine synthesis"/>
    <property type="evidence" value="ECO:0007669"/>
    <property type="project" value="TreeGrafter"/>
</dbReference>
<sequence length="318" mass="34789">MSTEYPKPTLRPGPPSDAARAIEGERAESCERAARADAAAGVPLLAVYVDDDVYVLNKPAQTYVHDIERLVERGMVKCDDATTVDNRATTRDVPFNASESARVVHRLDRDTSGCLVVARNRDAIRSLSAQFADGTVQKTYVALCAATADYDGVEDHRRVFTGWGRAKYGLFRLYDAADIGRALPGNKKVKVKHAETTIIVERVITDGVALRFCEPPTADDADRRRHRVALARCSPLTGRTHQIRLHCASLGLPLVGDVRYGGPIAATRDGPIDAPFSARRVAGALLHAERVAFRHPKSNLRVDVHAPRPPWARLYGAP</sequence>
<dbReference type="InterPro" id="IPR006224">
    <property type="entry name" value="PsdUridine_synth_RluA-like_CS"/>
</dbReference>
<proteinExistence type="predicted"/>
<evidence type="ECO:0000256" key="1">
    <source>
        <dbReference type="ARBA" id="ARBA00000073"/>
    </source>
</evidence>
<dbReference type="InterPro" id="IPR006145">
    <property type="entry name" value="PsdUridine_synth_RsuA/RluA"/>
</dbReference>
<gene>
    <name evidence="3" type="ORF">OSTLU_27488</name>
</gene>
<dbReference type="Pfam" id="PF00849">
    <property type="entry name" value="PseudoU_synth_2"/>
    <property type="match status" value="1"/>
</dbReference>
<dbReference type="GO" id="GO:0003723">
    <property type="term" value="F:RNA binding"/>
    <property type="evidence" value="ECO:0007669"/>
    <property type="project" value="InterPro"/>
</dbReference>
<evidence type="ECO:0000313" key="4">
    <source>
        <dbReference type="Proteomes" id="UP000001568"/>
    </source>
</evidence>
<reference evidence="3 4" key="1">
    <citation type="journal article" date="2007" name="Proc. Natl. Acad. Sci. U.S.A.">
        <title>The tiny eukaryote Ostreococcus provides genomic insights into the paradox of plankton speciation.</title>
        <authorList>
            <person name="Palenik B."/>
            <person name="Grimwood J."/>
            <person name="Aerts A."/>
            <person name="Rouze P."/>
            <person name="Salamov A."/>
            <person name="Putnam N."/>
            <person name="Dupont C."/>
            <person name="Jorgensen R."/>
            <person name="Derelle E."/>
            <person name="Rombauts S."/>
            <person name="Zhou K."/>
            <person name="Otillar R."/>
            <person name="Merchant S.S."/>
            <person name="Podell S."/>
            <person name="Gaasterland T."/>
            <person name="Napoli C."/>
            <person name="Gendler K."/>
            <person name="Manuell A."/>
            <person name="Tai V."/>
            <person name="Vallon O."/>
            <person name="Piganeau G."/>
            <person name="Jancek S."/>
            <person name="Heijde M."/>
            <person name="Jabbari K."/>
            <person name="Bowler C."/>
            <person name="Lohr M."/>
            <person name="Robbens S."/>
            <person name="Werner G."/>
            <person name="Dubchak I."/>
            <person name="Pazour G.J."/>
            <person name="Ren Q."/>
            <person name="Paulsen I."/>
            <person name="Delwiche C."/>
            <person name="Schmutz J."/>
            <person name="Rokhsar D."/>
            <person name="Van de Peer Y."/>
            <person name="Moreau H."/>
            <person name="Grigoriev I.V."/>
        </authorList>
    </citation>
    <scope>NUCLEOTIDE SEQUENCE [LARGE SCALE GENOMIC DNA]</scope>
    <source>
        <strain evidence="3 4">CCE9901</strain>
    </source>
</reference>
<dbReference type="OrthoDB" id="428658at2759"/>
<comment type="catalytic activity">
    <reaction evidence="1">
        <text>a uridine in RNA = a pseudouridine in RNA</text>
        <dbReference type="Rhea" id="RHEA:48348"/>
        <dbReference type="Rhea" id="RHEA-COMP:12068"/>
        <dbReference type="Rhea" id="RHEA-COMP:12069"/>
        <dbReference type="ChEBI" id="CHEBI:65314"/>
        <dbReference type="ChEBI" id="CHEBI:65315"/>
    </reaction>
</comment>
<dbReference type="InterPro" id="IPR020103">
    <property type="entry name" value="PsdUridine_synth_cat_dom_sf"/>
</dbReference>
<accession>A4S7H5</accession>
<dbReference type="EMBL" id="CP000594">
    <property type="protein sequence ID" value="ABO99747.1"/>
    <property type="molecule type" value="Genomic_DNA"/>
</dbReference>
<dbReference type="SUPFAM" id="SSF55120">
    <property type="entry name" value="Pseudouridine synthase"/>
    <property type="match status" value="1"/>
</dbReference>
<dbReference type="InterPro" id="IPR050188">
    <property type="entry name" value="RluA_PseudoU_synthase"/>
</dbReference>
<dbReference type="PROSITE" id="PS01129">
    <property type="entry name" value="PSI_RLU"/>
    <property type="match status" value="1"/>
</dbReference>
<evidence type="ECO:0000313" key="3">
    <source>
        <dbReference type="EMBL" id="ABO99747.1"/>
    </source>
</evidence>
<dbReference type="GeneID" id="5005322"/>
<dbReference type="STRING" id="436017.A4S7H5"/>
<dbReference type="OMA" id="WRVYAMA"/>
<organism evidence="3 4">
    <name type="scientific">Ostreococcus lucimarinus (strain CCE9901)</name>
    <dbReference type="NCBI Taxonomy" id="436017"/>
    <lineage>
        <taxon>Eukaryota</taxon>
        <taxon>Viridiplantae</taxon>
        <taxon>Chlorophyta</taxon>
        <taxon>Mamiellophyceae</taxon>
        <taxon>Mamiellales</taxon>
        <taxon>Bathycoccaceae</taxon>
        <taxon>Ostreococcus</taxon>
    </lineage>
</organism>
<dbReference type="CDD" id="cd02869">
    <property type="entry name" value="PseudoU_synth_RluA_like"/>
    <property type="match status" value="1"/>
</dbReference>
<keyword evidence="4" id="KW-1185">Reference proteome</keyword>
<dbReference type="KEGG" id="olu:OSTLU_27488"/>
<feature type="domain" description="Pseudouridine synthase RsuA/RluA-like" evidence="2">
    <location>
        <begin position="52"/>
        <end position="249"/>
    </location>
</feature>
<dbReference type="PANTHER" id="PTHR21600">
    <property type="entry name" value="MITOCHONDRIAL RNA PSEUDOURIDINE SYNTHASE"/>
    <property type="match status" value="1"/>
</dbReference>
<dbReference type="Gene3D" id="3.30.2350.10">
    <property type="entry name" value="Pseudouridine synthase"/>
    <property type="match status" value="1"/>
</dbReference>
<dbReference type="AlphaFoldDB" id="A4S7H5"/>
<dbReference type="PANTHER" id="PTHR21600:SF47">
    <property type="entry name" value="RNA PSEUDOURIDINE SYNTHASE 1"/>
    <property type="match status" value="1"/>
</dbReference>
<dbReference type="Gramene" id="ABO99747">
    <property type="protein sequence ID" value="ABO99747"/>
    <property type="gene ID" value="OSTLU_27488"/>
</dbReference>
<name>A4S7H5_OSTLU</name>
<dbReference type="RefSeq" id="XP_001421454.1">
    <property type="nucleotide sequence ID" value="XM_001421417.1"/>
</dbReference>
<dbReference type="Proteomes" id="UP000001568">
    <property type="component" value="Chromosome 14"/>
</dbReference>
<protein>
    <recommendedName>
        <fullName evidence="2">Pseudouridine synthase RsuA/RluA-like domain-containing protein</fullName>
    </recommendedName>
</protein>
<dbReference type="HOGENOM" id="CLU_063147_0_0_1"/>
<dbReference type="eggNOG" id="KOG1919">
    <property type="taxonomic scope" value="Eukaryota"/>
</dbReference>
<evidence type="ECO:0000259" key="2">
    <source>
        <dbReference type="Pfam" id="PF00849"/>
    </source>
</evidence>
<dbReference type="GO" id="GO:0009982">
    <property type="term" value="F:pseudouridine synthase activity"/>
    <property type="evidence" value="ECO:0007669"/>
    <property type="project" value="InterPro"/>
</dbReference>